<comment type="caution">
    <text evidence="2">The sequence shown here is derived from an EMBL/GenBank/DDBJ whole genome shotgun (WGS) entry which is preliminary data.</text>
</comment>
<sequence length="119" mass="13762">MIPKFRAWDKEKKIIDIVDGIKFDEDEVWEISFPGDCWRDASNYVLMQSTGLTDKNGIEIFEGDIINCRDLWLDGDRRKTNKQIVKYDSGMFSAGYVSLRTNNSTSEIIGNIYENPELL</sequence>
<dbReference type="InterPro" id="IPR019096">
    <property type="entry name" value="YopX_protein"/>
</dbReference>
<proteinExistence type="predicted"/>
<dbReference type="Gene3D" id="2.30.30.290">
    <property type="entry name" value="YopX-like domains"/>
    <property type="match status" value="1"/>
</dbReference>
<evidence type="ECO:0000259" key="1">
    <source>
        <dbReference type="Pfam" id="PF09643"/>
    </source>
</evidence>
<reference evidence="2 3" key="1">
    <citation type="journal article" date="2018" name="Front. Microbiol.">
        <title>Description and Comparative Genomics of Macrococcus caseolyticus subsp. hominis subsp. nov., Macrococcus goetzii sp. nov., Macrococcus epidermidis sp. nov., and Macrococcus bohemicus sp. nov., Novel Macrococci From Human Clinical Material With Virulence Potential and Suspected Uptake of Foreign DNA by Natural Transformation.</title>
        <authorList>
            <person name="Maslanova I."/>
            <person name="Wertheimer Z."/>
            <person name="Sedlacek I."/>
            <person name="Svec P."/>
            <person name="Indrakova A."/>
            <person name="Kovarovic V."/>
            <person name="Schumann P."/>
            <person name="Sproer C."/>
            <person name="Kralova S."/>
            <person name="Sedo O."/>
            <person name="Kristofova L."/>
            <person name="Vrbovska V."/>
            <person name="Fuzik T."/>
            <person name="Petras P."/>
            <person name="Zdrahal Z."/>
            <person name="Ruzickova V."/>
            <person name="Doskar J."/>
            <person name="Pantucek R."/>
        </authorList>
    </citation>
    <scope>NUCLEOTIDE SEQUENCE [LARGE SCALE GENOMIC DNA]</scope>
    <source>
        <strain evidence="2 3">CCM 4927</strain>
    </source>
</reference>
<dbReference type="Pfam" id="PF09643">
    <property type="entry name" value="YopX"/>
    <property type="match status" value="1"/>
</dbReference>
<dbReference type="InterPro" id="IPR023385">
    <property type="entry name" value="YopX-like_C"/>
</dbReference>
<dbReference type="EMBL" id="MJBI02000009">
    <property type="protein sequence ID" value="RAI79312.1"/>
    <property type="molecule type" value="Genomic_DNA"/>
</dbReference>
<organism evidence="2 3">
    <name type="scientific">Macrococcoides goetzii</name>
    <dbReference type="NCBI Taxonomy" id="1891097"/>
    <lineage>
        <taxon>Bacteria</taxon>
        <taxon>Bacillati</taxon>
        <taxon>Bacillota</taxon>
        <taxon>Bacilli</taxon>
        <taxon>Bacillales</taxon>
        <taxon>Staphylococcaceae</taxon>
        <taxon>Macrococcoides</taxon>
    </lineage>
</organism>
<protein>
    <recommendedName>
        <fullName evidence="1">YopX protein domain-containing protein</fullName>
    </recommendedName>
</protein>
<dbReference type="Proteomes" id="UP000229523">
    <property type="component" value="Unassembled WGS sequence"/>
</dbReference>
<dbReference type="AlphaFoldDB" id="A0A2G5NXA0"/>
<dbReference type="RefSeq" id="WP_099576846.1">
    <property type="nucleotide sequence ID" value="NZ_MJBI02000009.1"/>
</dbReference>
<evidence type="ECO:0000313" key="2">
    <source>
        <dbReference type="EMBL" id="RAI79312.1"/>
    </source>
</evidence>
<keyword evidence="3" id="KW-1185">Reference proteome</keyword>
<dbReference type="InterPro" id="IPR010024">
    <property type="entry name" value="CHP16711"/>
</dbReference>
<gene>
    <name evidence="2" type="ORF">BFS35_012185</name>
</gene>
<dbReference type="NCBIfam" id="TIGR01671">
    <property type="entry name" value="phage_TIGR01671"/>
    <property type="match status" value="1"/>
</dbReference>
<accession>A0A2G5NXA0</accession>
<feature type="domain" description="YopX protein" evidence="1">
    <location>
        <begin position="4"/>
        <end position="119"/>
    </location>
</feature>
<name>A0A2G5NXA0_9STAP</name>
<dbReference type="SUPFAM" id="SSF159006">
    <property type="entry name" value="YopX-like"/>
    <property type="match status" value="1"/>
</dbReference>
<evidence type="ECO:0000313" key="3">
    <source>
        <dbReference type="Proteomes" id="UP000229523"/>
    </source>
</evidence>